<evidence type="ECO:0000313" key="2">
    <source>
        <dbReference type="EMBL" id="MFD1716952.1"/>
    </source>
</evidence>
<dbReference type="Pfam" id="PF12706">
    <property type="entry name" value="Lactamase_B_2"/>
    <property type="match status" value="1"/>
</dbReference>
<name>A0ABW4L3K6_9MICO</name>
<protein>
    <submittedName>
        <fullName evidence="2">MBL fold metallo-hydrolase</fullName>
    </submittedName>
</protein>
<evidence type="ECO:0000313" key="3">
    <source>
        <dbReference type="Proteomes" id="UP001597277"/>
    </source>
</evidence>
<dbReference type="InterPro" id="IPR036866">
    <property type="entry name" value="RibonucZ/Hydroxyglut_hydro"/>
</dbReference>
<dbReference type="SUPFAM" id="SSF56281">
    <property type="entry name" value="Metallo-hydrolase/oxidoreductase"/>
    <property type="match status" value="1"/>
</dbReference>
<sequence length="266" mass="28016">MRLTVIGCSGSMSGPTSPASCYLVQADTVDAAGQARTTSVVLDLGPGAMGKLLGHVRPAEIDLLAVSHLHADHVADLVGMQVYRKWHPDGPLPPLSVLGPTGTLERLRAIDGGDDGECYEREFRFAEHAPGRPVRVGPLTVESFPVNHPVEAYGVRITGPSSLPGGPAEVTLAYTGDTDWCDGLVPLAHDADLLLSEAAFQEGRESVRGVHLTGRRAGELATASETRRLVLTHIQPWTAPEVIRAEAAGAYGGPIDVAAPDATWTL</sequence>
<dbReference type="PANTHER" id="PTHR46018">
    <property type="entry name" value="ZINC PHOSPHODIESTERASE ELAC PROTEIN 1"/>
    <property type="match status" value="1"/>
</dbReference>
<feature type="domain" description="Metallo-beta-lactamase" evidence="1">
    <location>
        <begin position="40"/>
        <end position="234"/>
    </location>
</feature>
<organism evidence="2 3">
    <name type="scientific">Georgenia deserti</name>
    <dbReference type="NCBI Taxonomy" id="2093781"/>
    <lineage>
        <taxon>Bacteria</taxon>
        <taxon>Bacillati</taxon>
        <taxon>Actinomycetota</taxon>
        <taxon>Actinomycetes</taxon>
        <taxon>Micrococcales</taxon>
        <taxon>Bogoriellaceae</taxon>
        <taxon>Georgenia</taxon>
    </lineage>
</organism>
<dbReference type="RefSeq" id="WP_388002397.1">
    <property type="nucleotide sequence ID" value="NZ_JBHUEE010000002.1"/>
</dbReference>
<dbReference type="Gene3D" id="3.60.15.10">
    <property type="entry name" value="Ribonuclease Z/Hydroxyacylglutathione hydrolase-like"/>
    <property type="match status" value="1"/>
</dbReference>
<dbReference type="PANTHER" id="PTHR46018:SF4">
    <property type="entry name" value="METALLO-HYDROLASE YHFI-RELATED"/>
    <property type="match status" value="1"/>
</dbReference>
<evidence type="ECO:0000259" key="1">
    <source>
        <dbReference type="Pfam" id="PF12706"/>
    </source>
</evidence>
<dbReference type="Proteomes" id="UP001597277">
    <property type="component" value="Unassembled WGS sequence"/>
</dbReference>
<dbReference type="EMBL" id="JBHUEE010000002">
    <property type="protein sequence ID" value="MFD1716952.1"/>
    <property type="molecule type" value="Genomic_DNA"/>
</dbReference>
<keyword evidence="3" id="KW-1185">Reference proteome</keyword>
<gene>
    <name evidence="2" type="ORF">ACFSE6_03845</name>
</gene>
<comment type="caution">
    <text evidence="2">The sequence shown here is derived from an EMBL/GenBank/DDBJ whole genome shotgun (WGS) entry which is preliminary data.</text>
</comment>
<reference evidence="3" key="1">
    <citation type="journal article" date="2019" name="Int. J. Syst. Evol. Microbiol.">
        <title>The Global Catalogue of Microorganisms (GCM) 10K type strain sequencing project: providing services to taxonomists for standard genome sequencing and annotation.</title>
        <authorList>
            <consortium name="The Broad Institute Genomics Platform"/>
            <consortium name="The Broad Institute Genome Sequencing Center for Infectious Disease"/>
            <person name="Wu L."/>
            <person name="Ma J."/>
        </authorList>
    </citation>
    <scope>NUCLEOTIDE SEQUENCE [LARGE SCALE GENOMIC DNA]</scope>
    <source>
        <strain evidence="3">JCM 17130</strain>
    </source>
</reference>
<dbReference type="InterPro" id="IPR001279">
    <property type="entry name" value="Metallo-B-lactamas"/>
</dbReference>
<accession>A0ABW4L3K6</accession>
<dbReference type="CDD" id="cd07716">
    <property type="entry name" value="RNaseZ_short-form-like_MBL-fold"/>
    <property type="match status" value="1"/>
</dbReference>
<proteinExistence type="predicted"/>